<evidence type="ECO:0000256" key="2">
    <source>
        <dbReference type="ARBA" id="ARBA00022692"/>
    </source>
</evidence>
<feature type="compositionally biased region" description="Polar residues" evidence="5">
    <location>
        <begin position="171"/>
        <end position="180"/>
    </location>
</feature>
<keyword evidence="3 6" id="KW-1133">Transmembrane helix</keyword>
<feature type="transmembrane region" description="Helical" evidence="6">
    <location>
        <begin position="99"/>
        <end position="123"/>
    </location>
</feature>
<evidence type="ECO:0000256" key="5">
    <source>
        <dbReference type="SAM" id="MobiDB-lite"/>
    </source>
</evidence>
<dbReference type="PANTHER" id="PTHR37306:SF1">
    <property type="entry name" value="COLICIN V PRODUCTION PROTEIN"/>
    <property type="match status" value="1"/>
</dbReference>
<evidence type="ECO:0000256" key="1">
    <source>
        <dbReference type="ARBA" id="ARBA00004141"/>
    </source>
</evidence>
<accession>A0A2X3B0D8</accession>
<evidence type="ECO:0000256" key="3">
    <source>
        <dbReference type="ARBA" id="ARBA00022989"/>
    </source>
</evidence>
<dbReference type="AlphaFoldDB" id="A0A2X3B0D8"/>
<dbReference type="EMBL" id="UAWL01000006">
    <property type="protein sequence ID" value="SQB97492.1"/>
    <property type="molecule type" value="Genomic_DNA"/>
</dbReference>
<feature type="region of interest" description="Disordered" evidence="5">
    <location>
        <begin position="171"/>
        <end position="204"/>
    </location>
</feature>
<feature type="transmembrane region" description="Helical" evidence="6">
    <location>
        <begin position="65"/>
        <end position="87"/>
    </location>
</feature>
<keyword evidence="2 6" id="KW-0812">Transmembrane</keyword>
<dbReference type="PANTHER" id="PTHR37306">
    <property type="entry name" value="COLICIN V PRODUCTION PROTEIN"/>
    <property type="match status" value="1"/>
</dbReference>
<name>A0A2X3B0D8_9HELI</name>
<dbReference type="Pfam" id="PF02674">
    <property type="entry name" value="Colicin_V"/>
    <property type="match status" value="1"/>
</dbReference>
<dbReference type="InterPro" id="IPR003825">
    <property type="entry name" value="Colicin-V_CvpA"/>
</dbReference>
<dbReference type="Proteomes" id="UP000250166">
    <property type="component" value="Unassembled WGS sequence"/>
</dbReference>
<dbReference type="RefSeq" id="WP_023947763.1">
    <property type="nucleotide sequence ID" value="NZ_JAERIV010000005.1"/>
</dbReference>
<sequence>MNYIDVALIVIIVVIGFRGFATGFIAELCSLIGILLGVYLASIFAKPVGDAFEKIYNFNSPTIHLVLGFVLVLGICWIVFLAISLLLSKRFQFGGLEFINKALGFVFSSVKVFFIFSFIAYVLSHINFLKENFVATAEQKSQMYVNMIKVARGFMDFSIINKTRENIQNSIENPDQSKSIQDAPKQLKSDAKDVLDSASDSLAK</sequence>
<keyword evidence="4 6" id="KW-0472">Membrane</keyword>
<dbReference type="GO" id="GO:0016020">
    <property type="term" value="C:membrane"/>
    <property type="evidence" value="ECO:0007669"/>
    <property type="project" value="UniProtKB-SubCell"/>
</dbReference>
<evidence type="ECO:0000313" key="8">
    <source>
        <dbReference type="Proteomes" id="UP000250166"/>
    </source>
</evidence>
<feature type="compositionally biased region" description="Basic and acidic residues" evidence="5">
    <location>
        <begin position="185"/>
        <end position="195"/>
    </location>
</feature>
<comment type="subcellular location">
    <subcellularLocation>
        <location evidence="1">Membrane</location>
        <topology evidence="1">Multi-pass membrane protein</topology>
    </subcellularLocation>
</comment>
<gene>
    <name evidence="7" type="ORF">NCTC13102_00224</name>
</gene>
<reference evidence="7 8" key="1">
    <citation type="submission" date="2018-06" db="EMBL/GenBank/DDBJ databases">
        <authorList>
            <consortium name="Pathogen Informatics"/>
            <person name="Doyle S."/>
        </authorList>
    </citation>
    <scope>NUCLEOTIDE SEQUENCE [LARGE SCALE GENOMIC DNA]</scope>
    <source>
        <strain evidence="7 8">NCTC13102</strain>
    </source>
</reference>
<proteinExistence type="predicted"/>
<evidence type="ECO:0000313" key="7">
    <source>
        <dbReference type="EMBL" id="SQB97492.1"/>
    </source>
</evidence>
<feature type="transmembrane region" description="Helical" evidence="6">
    <location>
        <begin position="28"/>
        <end position="45"/>
    </location>
</feature>
<protein>
    <submittedName>
        <fullName evidence="7">Integral membrane protein</fullName>
    </submittedName>
</protein>
<dbReference type="GO" id="GO:0009403">
    <property type="term" value="P:toxin biosynthetic process"/>
    <property type="evidence" value="ECO:0007669"/>
    <property type="project" value="InterPro"/>
</dbReference>
<feature type="transmembrane region" description="Helical" evidence="6">
    <location>
        <begin position="6"/>
        <end position="21"/>
    </location>
</feature>
<evidence type="ECO:0000256" key="6">
    <source>
        <dbReference type="SAM" id="Phobius"/>
    </source>
</evidence>
<organism evidence="7 8">
    <name type="scientific">Helicobacter fennelliae</name>
    <dbReference type="NCBI Taxonomy" id="215"/>
    <lineage>
        <taxon>Bacteria</taxon>
        <taxon>Pseudomonadati</taxon>
        <taxon>Campylobacterota</taxon>
        <taxon>Epsilonproteobacteria</taxon>
        <taxon>Campylobacterales</taxon>
        <taxon>Helicobacteraceae</taxon>
        <taxon>Helicobacter</taxon>
    </lineage>
</organism>
<evidence type="ECO:0000256" key="4">
    <source>
        <dbReference type="ARBA" id="ARBA00023136"/>
    </source>
</evidence>